<proteinExistence type="predicted"/>
<feature type="chain" id="PRO_5017931545" evidence="5">
    <location>
        <begin position="21"/>
        <end position="467"/>
    </location>
</feature>
<accession>A0A3N4M9C8</accession>
<dbReference type="GO" id="GO:0016491">
    <property type="term" value="F:oxidoreductase activity"/>
    <property type="evidence" value="ECO:0007669"/>
    <property type="project" value="InterPro"/>
</dbReference>
<feature type="domain" description="Thioredoxin" evidence="6">
    <location>
        <begin position="323"/>
        <end position="466"/>
    </location>
</feature>
<keyword evidence="4" id="KW-0676">Redox-active center</keyword>
<dbReference type="RefSeq" id="WP_120517655.1">
    <property type="nucleotide sequence ID" value="NZ_QXZY01000009.1"/>
</dbReference>
<dbReference type="CDD" id="cd02966">
    <property type="entry name" value="TlpA_like_family"/>
    <property type="match status" value="1"/>
</dbReference>
<keyword evidence="5" id="KW-0732">Signal</keyword>
<dbReference type="InterPro" id="IPR000866">
    <property type="entry name" value="AhpC/TSA"/>
</dbReference>
<dbReference type="InterPro" id="IPR013766">
    <property type="entry name" value="Thioredoxin_domain"/>
</dbReference>
<comment type="subcellular location">
    <subcellularLocation>
        <location evidence="1">Cell envelope</location>
    </subcellularLocation>
</comment>
<dbReference type="OrthoDB" id="6399635at2"/>
<dbReference type="InterPro" id="IPR033395">
    <property type="entry name" value="DUF5106"/>
</dbReference>
<name>A0A3N4M9C8_9BACT</name>
<evidence type="ECO:0000313" key="7">
    <source>
        <dbReference type="EMBL" id="RPD40292.1"/>
    </source>
</evidence>
<evidence type="ECO:0000256" key="5">
    <source>
        <dbReference type="SAM" id="SignalP"/>
    </source>
</evidence>
<dbReference type="Pfam" id="PF00578">
    <property type="entry name" value="AhpC-TSA"/>
    <property type="match status" value="1"/>
</dbReference>
<sequence length="467" mass="52961">MQKLLYLLICCLGGASALHGQGYNISVQLKGYTGGTVYLGHYMGKTTYVMDSAQLSPAGTAVLKGPETQPGGIYLVVLPGKQRYFEILLDKIQTFSIVADTANLITGTEYRNSPDNAMFSAYNKFIAQNSAEIQQKLGEARNAEDSAKVRPLMESFSKQLNEYRAKVVTEQPQSLLASIFKAMREPVIPDMPKKADGSLDSTYPYRVYKSNYWKDVNLADGRLARTPVLETRLERYFNQLVAPVPDSAIVDADAVIAKTKKDKESFKFVLWWITRNYENSSIMGMDAVFVHLVEKYYMKGDAYWLSEEQKNKIVERAVTIAPNLIGQQAAQLVLQDTASKRASLYDIKSKYTVVVFWDPTCGHCITEVPKLDSAFNASWKKKGVVMYGVRTDGTKDEWTKFIKEKHLNGWIHAWDPEYKSNYRKFYDVYATPVVYLLDEHKKILAKRLGVTQLDEFLQRELNGKPQQ</sequence>
<dbReference type="GO" id="GO:0016209">
    <property type="term" value="F:antioxidant activity"/>
    <property type="evidence" value="ECO:0007669"/>
    <property type="project" value="InterPro"/>
</dbReference>
<dbReference type="InterPro" id="IPR050553">
    <property type="entry name" value="Thioredoxin_ResA/DsbE_sf"/>
</dbReference>
<dbReference type="Gene3D" id="3.40.30.10">
    <property type="entry name" value="Glutaredoxin"/>
    <property type="match status" value="1"/>
</dbReference>
<dbReference type="GO" id="GO:0017004">
    <property type="term" value="P:cytochrome complex assembly"/>
    <property type="evidence" value="ECO:0007669"/>
    <property type="project" value="UniProtKB-KW"/>
</dbReference>
<dbReference type="Proteomes" id="UP000279089">
    <property type="component" value="Unassembled WGS sequence"/>
</dbReference>
<dbReference type="GO" id="GO:0030313">
    <property type="term" value="C:cell envelope"/>
    <property type="evidence" value="ECO:0007669"/>
    <property type="project" value="UniProtKB-SubCell"/>
</dbReference>
<feature type="signal peptide" evidence="5">
    <location>
        <begin position="1"/>
        <end position="20"/>
    </location>
</feature>
<dbReference type="InterPro" id="IPR025380">
    <property type="entry name" value="DUF4369"/>
</dbReference>
<keyword evidence="3" id="KW-1015">Disulfide bond</keyword>
<comment type="caution">
    <text evidence="7">The sequence shown here is derived from an EMBL/GenBank/DDBJ whole genome shotgun (WGS) entry which is preliminary data.</text>
</comment>
<evidence type="ECO:0000256" key="2">
    <source>
        <dbReference type="ARBA" id="ARBA00022748"/>
    </source>
</evidence>
<evidence type="ECO:0000256" key="1">
    <source>
        <dbReference type="ARBA" id="ARBA00004196"/>
    </source>
</evidence>
<evidence type="ECO:0000256" key="4">
    <source>
        <dbReference type="ARBA" id="ARBA00023284"/>
    </source>
</evidence>
<dbReference type="PANTHER" id="PTHR42852:SF6">
    <property type="entry name" value="THIOL:DISULFIDE INTERCHANGE PROTEIN DSBE"/>
    <property type="match status" value="1"/>
</dbReference>
<evidence type="ECO:0000256" key="3">
    <source>
        <dbReference type="ARBA" id="ARBA00023157"/>
    </source>
</evidence>
<reference evidence="8" key="1">
    <citation type="submission" date="2018-11" db="EMBL/GenBank/DDBJ databases">
        <title>Chitinophaga lutea sp.nov., isolate from arsenic contaminated soil.</title>
        <authorList>
            <person name="Zong Y."/>
        </authorList>
    </citation>
    <scope>NUCLEOTIDE SEQUENCE [LARGE SCALE GENOMIC DNA]</scope>
    <source>
        <strain evidence="8">YLT18</strain>
    </source>
</reference>
<organism evidence="7 8">
    <name type="scientific">Chitinophaga barathri</name>
    <dbReference type="NCBI Taxonomy" id="1647451"/>
    <lineage>
        <taxon>Bacteria</taxon>
        <taxon>Pseudomonadati</taxon>
        <taxon>Bacteroidota</taxon>
        <taxon>Chitinophagia</taxon>
        <taxon>Chitinophagales</taxon>
        <taxon>Chitinophagaceae</taxon>
        <taxon>Chitinophaga</taxon>
    </lineage>
</organism>
<dbReference type="Pfam" id="PF17127">
    <property type="entry name" value="DUF5106"/>
    <property type="match status" value="1"/>
</dbReference>
<gene>
    <name evidence="7" type="ORF">EG028_16735</name>
</gene>
<keyword evidence="2" id="KW-0201">Cytochrome c-type biogenesis</keyword>
<evidence type="ECO:0000313" key="8">
    <source>
        <dbReference type="Proteomes" id="UP000279089"/>
    </source>
</evidence>
<dbReference type="InterPro" id="IPR036249">
    <property type="entry name" value="Thioredoxin-like_sf"/>
</dbReference>
<dbReference type="AlphaFoldDB" id="A0A3N4M9C8"/>
<keyword evidence="8" id="KW-1185">Reference proteome</keyword>
<dbReference type="Pfam" id="PF14289">
    <property type="entry name" value="DUF4369"/>
    <property type="match status" value="1"/>
</dbReference>
<dbReference type="EMBL" id="RMBX01000008">
    <property type="protein sequence ID" value="RPD40292.1"/>
    <property type="molecule type" value="Genomic_DNA"/>
</dbReference>
<dbReference type="PROSITE" id="PS51352">
    <property type="entry name" value="THIOREDOXIN_2"/>
    <property type="match status" value="1"/>
</dbReference>
<dbReference type="PANTHER" id="PTHR42852">
    <property type="entry name" value="THIOL:DISULFIDE INTERCHANGE PROTEIN DSBE"/>
    <property type="match status" value="1"/>
</dbReference>
<evidence type="ECO:0000259" key="6">
    <source>
        <dbReference type="PROSITE" id="PS51352"/>
    </source>
</evidence>
<protein>
    <submittedName>
        <fullName evidence="7">DUF5106 domain-containing protein</fullName>
    </submittedName>
</protein>
<dbReference type="SUPFAM" id="SSF52833">
    <property type="entry name" value="Thioredoxin-like"/>
    <property type="match status" value="1"/>
</dbReference>